<protein>
    <submittedName>
        <fullName evidence="3">Hypothetical_protein</fullName>
    </submittedName>
</protein>
<feature type="coiled-coil region" evidence="1">
    <location>
        <begin position="164"/>
        <end position="191"/>
    </location>
</feature>
<proteinExistence type="predicted"/>
<reference evidence="2" key="1">
    <citation type="submission" date="2023-06" db="EMBL/GenBank/DDBJ databases">
        <authorList>
            <person name="Kurt Z."/>
        </authorList>
    </citation>
    <scope>NUCLEOTIDE SEQUENCE</scope>
</reference>
<evidence type="ECO:0000313" key="3">
    <source>
        <dbReference type="EMBL" id="CAL6066961.1"/>
    </source>
</evidence>
<keyword evidence="4" id="KW-1185">Reference proteome</keyword>
<accession>A0AA86RYR2</accession>
<dbReference type="EMBL" id="CATOUU010001157">
    <property type="protein sequence ID" value="CAI9974960.1"/>
    <property type="molecule type" value="Genomic_DNA"/>
</dbReference>
<organism evidence="2">
    <name type="scientific">Hexamita inflata</name>
    <dbReference type="NCBI Taxonomy" id="28002"/>
    <lineage>
        <taxon>Eukaryota</taxon>
        <taxon>Metamonada</taxon>
        <taxon>Diplomonadida</taxon>
        <taxon>Hexamitidae</taxon>
        <taxon>Hexamitinae</taxon>
        <taxon>Hexamita</taxon>
    </lineage>
</organism>
<dbReference type="Proteomes" id="UP001642409">
    <property type="component" value="Unassembled WGS sequence"/>
</dbReference>
<keyword evidence="1" id="KW-0175">Coiled coil</keyword>
<gene>
    <name evidence="3" type="ORF">HINF_LOCUS52796</name>
    <name evidence="2" type="ORF">HINF_LOCUS62605</name>
</gene>
<evidence type="ECO:0000256" key="1">
    <source>
        <dbReference type="SAM" id="Coils"/>
    </source>
</evidence>
<evidence type="ECO:0000313" key="2">
    <source>
        <dbReference type="EMBL" id="CAI9974960.1"/>
    </source>
</evidence>
<comment type="caution">
    <text evidence="2">The sequence shown here is derived from an EMBL/GenBank/DDBJ whole genome shotgun (WGS) entry which is preliminary data.</text>
</comment>
<dbReference type="AlphaFoldDB" id="A0AA86RYR2"/>
<name>A0AA86RYR2_9EUKA</name>
<evidence type="ECO:0000313" key="4">
    <source>
        <dbReference type="Proteomes" id="UP001642409"/>
    </source>
</evidence>
<dbReference type="EMBL" id="CAXDID020000265">
    <property type="protein sequence ID" value="CAL6066961.1"/>
    <property type="molecule type" value="Genomic_DNA"/>
</dbReference>
<sequence length="229" mass="27468">MNELEQIKEQTNLVLQDTEQLKLQLYKIKQKVITYKREFDIQQVKQNFNIEDYNDLHQEIQKITSSIINKISQEQIPFSLNNVKLELQNFINYNQNKTQQTVIKINNLIDMSSKLPEKTHVLKLKEDYLQKKIKEINNINLDIDDLNSILFQEQEEFKRKSIAYENMMIQIETLKENENNLRKLNQNAYQTLNHQNTFYPAKNSHYSSCFDKMYSYEETMLIQSLEAML</sequence>
<reference evidence="3 4" key="2">
    <citation type="submission" date="2024-07" db="EMBL/GenBank/DDBJ databases">
        <authorList>
            <person name="Akdeniz Z."/>
        </authorList>
    </citation>
    <scope>NUCLEOTIDE SEQUENCE [LARGE SCALE GENOMIC DNA]</scope>
</reference>